<dbReference type="InterPro" id="IPR046347">
    <property type="entry name" value="bZIP_sf"/>
</dbReference>
<sequence length="393" mass="41629">MYVNSLPPDMDTASACSTESSDGINTFKKCEETREDAGSTASSPEDNVKELCQDMDTQVDSFIPTVTAIATTPDFQWMVQPTIITSVSQTLGSKPANSVQSSPRAASKVGGTKGKNSARKGKAEQLSPADEEKKKVRRERNKMAAAKCRNRRRELTDTLQAETDILEEEGAALELEIANLLKEKERLEDALSTHKPMCQLPEELGVMFRDATVGGPPDFPPGSPSGEDRLQEDGGSQDGVLLQDGMDAQPSDPSAAISGDSDILLCASAEISGCDLEPSLEVKEGALLDELVSGLEDDDGAPMETGRSVPDIDLSSSLGVSDWETLYKSVSGDLEPLSTPVVTSTPTCNSYLSVFTFACPELDALPEGMDGVKGGAGKTESGDLLNSPTLLAL</sequence>
<evidence type="ECO:0000313" key="5">
    <source>
        <dbReference type="Ensembl" id="ENSGMOP00000028654.1"/>
    </source>
</evidence>
<dbReference type="PROSITE" id="PS50217">
    <property type="entry name" value="BZIP"/>
    <property type="match status" value="1"/>
</dbReference>
<dbReference type="GO" id="GO:0000981">
    <property type="term" value="F:DNA-binding transcription factor activity, RNA polymerase II-specific"/>
    <property type="evidence" value="ECO:0007669"/>
    <property type="project" value="TreeGrafter"/>
</dbReference>
<comment type="function">
    <text evidence="1">Nuclear phosphoprotein which forms a tight but non-covalently linked complex with the JUN/AP-1 transcription factor. FOS has a critical function in regulating the development of cells destined to form and maintain the skeleton. It is thought to have an important role in signal transduction, cell proliferation and differentiation.</text>
</comment>
<feature type="compositionally biased region" description="Polar residues" evidence="3">
    <location>
        <begin position="91"/>
        <end position="104"/>
    </location>
</feature>
<comment type="subunit">
    <text evidence="2">Heterodimer.</text>
</comment>
<dbReference type="Ensembl" id="ENSGMOT00000056809.1">
    <property type="protein sequence ID" value="ENSGMOP00000028654.1"/>
    <property type="gene ID" value="ENSGMOG00000027603.1"/>
</dbReference>
<dbReference type="PROSITE" id="PS00036">
    <property type="entry name" value="BZIP_BASIC"/>
    <property type="match status" value="1"/>
</dbReference>
<organism evidence="5 6">
    <name type="scientific">Gadus morhua</name>
    <name type="common">Atlantic cod</name>
    <dbReference type="NCBI Taxonomy" id="8049"/>
    <lineage>
        <taxon>Eukaryota</taxon>
        <taxon>Metazoa</taxon>
        <taxon>Chordata</taxon>
        <taxon>Craniata</taxon>
        <taxon>Vertebrata</taxon>
        <taxon>Euteleostomi</taxon>
        <taxon>Actinopterygii</taxon>
        <taxon>Neopterygii</taxon>
        <taxon>Teleostei</taxon>
        <taxon>Neoteleostei</taxon>
        <taxon>Acanthomorphata</taxon>
        <taxon>Zeiogadaria</taxon>
        <taxon>Gadariae</taxon>
        <taxon>Gadiformes</taxon>
        <taxon>Gadoidei</taxon>
        <taxon>Gadidae</taxon>
        <taxon>Gadus</taxon>
    </lineage>
</organism>
<dbReference type="Proteomes" id="UP000694546">
    <property type="component" value="Chromosome 5"/>
</dbReference>
<dbReference type="PANTHER" id="PTHR23351">
    <property type="entry name" value="FOS TRANSCRIPTION FACTOR-RELATED"/>
    <property type="match status" value="1"/>
</dbReference>
<dbReference type="InterPro" id="IPR004827">
    <property type="entry name" value="bZIP"/>
</dbReference>
<evidence type="ECO:0000256" key="1">
    <source>
        <dbReference type="ARBA" id="ARBA00058242"/>
    </source>
</evidence>
<dbReference type="GO" id="GO:0005634">
    <property type="term" value="C:nucleus"/>
    <property type="evidence" value="ECO:0007669"/>
    <property type="project" value="TreeGrafter"/>
</dbReference>
<feature type="region of interest" description="Disordered" evidence="3">
    <location>
        <begin position="91"/>
        <end position="153"/>
    </location>
</feature>
<dbReference type="Pfam" id="PF00170">
    <property type="entry name" value="bZIP_1"/>
    <property type="match status" value="1"/>
</dbReference>
<dbReference type="CDD" id="cd14721">
    <property type="entry name" value="bZIP_Fos"/>
    <property type="match status" value="1"/>
</dbReference>
<dbReference type="SMART" id="SM00338">
    <property type="entry name" value="BRLZ"/>
    <property type="match status" value="1"/>
</dbReference>
<feature type="region of interest" description="Disordered" evidence="3">
    <location>
        <begin position="1"/>
        <end position="23"/>
    </location>
</feature>
<gene>
    <name evidence="5" type="primary">fosaa</name>
</gene>
<dbReference type="GeneTree" id="ENSGT00940000164930"/>
<feature type="compositionally biased region" description="Polar residues" evidence="3">
    <location>
        <begin position="14"/>
        <end position="23"/>
    </location>
</feature>
<evidence type="ECO:0000313" key="6">
    <source>
        <dbReference type="Proteomes" id="UP000694546"/>
    </source>
</evidence>
<name>A0A8C5A8V1_GADMO</name>
<dbReference type="PANTHER" id="PTHR23351:SF52">
    <property type="entry name" value="PROTO-ONCOGENE C-FOS-RELATED"/>
    <property type="match status" value="1"/>
</dbReference>
<evidence type="ECO:0000256" key="2">
    <source>
        <dbReference type="ARBA" id="ARBA00061721"/>
    </source>
</evidence>
<evidence type="ECO:0000259" key="4">
    <source>
        <dbReference type="PROSITE" id="PS50217"/>
    </source>
</evidence>
<dbReference type="PRINTS" id="PR00042">
    <property type="entry name" value="LEUZIPPRFOS"/>
</dbReference>
<dbReference type="GO" id="GO:0000978">
    <property type="term" value="F:RNA polymerase II cis-regulatory region sequence-specific DNA binding"/>
    <property type="evidence" value="ECO:0007669"/>
    <property type="project" value="TreeGrafter"/>
</dbReference>
<evidence type="ECO:0000256" key="3">
    <source>
        <dbReference type="SAM" id="MobiDB-lite"/>
    </source>
</evidence>
<feature type="domain" description="BZIP" evidence="4">
    <location>
        <begin position="131"/>
        <end position="194"/>
    </location>
</feature>
<feature type="region of interest" description="Disordered" evidence="3">
    <location>
        <begin position="210"/>
        <end position="256"/>
    </location>
</feature>
<reference evidence="5" key="1">
    <citation type="submission" date="2025-08" db="UniProtKB">
        <authorList>
            <consortium name="Ensembl"/>
        </authorList>
    </citation>
    <scope>IDENTIFICATION</scope>
</reference>
<accession>A0A8C5A8V1</accession>
<dbReference type="AlphaFoldDB" id="A0A8C5A8V1"/>
<dbReference type="InterPro" id="IPR000837">
    <property type="entry name" value="AP-1"/>
</dbReference>
<dbReference type="SUPFAM" id="SSF57959">
    <property type="entry name" value="Leucine zipper domain"/>
    <property type="match status" value="1"/>
</dbReference>
<proteinExistence type="predicted"/>
<reference evidence="5" key="2">
    <citation type="submission" date="2025-09" db="UniProtKB">
        <authorList>
            <consortium name="Ensembl"/>
        </authorList>
    </citation>
    <scope>IDENTIFICATION</scope>
</reference>
<keyword evidence="6" id="KW-1185">Reference proteome</keyword>
<dbReference type="FunFam" id="1.20.5.170:FF:000006">
    <property type="entry name" value="fos-related antigen 2 isoform X1"/>
    <property type="match status" value="1"/>
</dbReference>
<dbReference type="OrthoDB" id="5866312at2759"/>
<protein>
    <recommendedName>
        <fullName evidence="4">BZIP domain-containing protein</fullName>
    </recommendedName>
</protein>
<dbReference type="Gene3D" id="1.20.5.170">
    <property type="match status" value="1"/>
</dbReference>
<dbReference type="OMA" id="MYKNNQT"/>